<evidence type="ECO:0000313" key="6">
    <source>
        <dbReference type="Proteomes" id="UP000542353"/>
    </source>
</evidence>
<dbReference type="Gene3D" id="1.20.120.1220">
    <property type="match status" value="1"/>
</dbReference>
<dbReference type="GO" id="GO:0006465">
    <property type="term" value="P:signal peptide processing"/>
    <property type="evidence" value="ECO:0007669"/>
    <property type="project" value="TreeGrafter"/>
</dbReference>
<feature type="transmembrane region" description="Helical" evidence="3">
    <location>
        <begin position="82"/>
        <end position="102"/>
    </location>
</feature>
<keyword evidence="3" id="KW-0812">Transmembrane</keyword>
<dbReference type="InterPro" id="IPR014032">
    <property type="entry name" value="Peptidase_A24A_bac"/>
</dbReference>
<dbReference type="GO" id="GO:0004190">
    <property type="term" value="F:aspartic-type endopeptidase activity"/>
    <property type="evidence" value="ECO:0007669"/>
    <property type="project" value="UniProtKB-EC"/>
</dbReference>
<protein>
    <submittedName>
        <fullName evidence="5">Leader peptidase (Prepilin peptidase)/N-methyltransferase</fullName>
        <ecNumber evidence="5">2.1.1.-</ecNumber>
        <ecNumber evidence="5">3.4.23.43</ecNumber>
    </submittedName>
</protein>
<evidence type="ECO:0000256" key="2">
    <source>
        <dbReference type="RuleBase" id="RU003793"/>
    </source>
</evidence>
<keyword evidence="5" id="KW-0489">Methyltransferase</keyword>
<dbReference type="EMBL" id="JACHIH010000022">
    <property type="protein sequence ID" value="MBB5048558.1"/>
    <property type="molecule type" value="Genomic_DNA"/>
</dbReference>
<reference evidence="5 6" key="1">
    <citation type="submission" date="2020-08" db="EMBL/GenBank/DDBJ databases">
        <title>Genomic Encyclopedia of Type Strains, Phase IV (KMG-IV): sequencing the most valuable type-strain genomes for metagenomic binning, comparative biology and taxonomic classification.</title>
        <authorList>
            <person name="Goeker M."/>
        </authorList>
    </citation>
    <scope>NUCLEOTIDE SEQUENCE [LARGE SCALE GENOMIC DNA]</scope>
    <source>
        <strain evidence="5 6">DSM 12706</strain>
    </source>
</reference>
<comment type="caution">
    <text evidence="5">The sequence shown here is derived from an EMBL/GenBank/DDBJ whole genome shotgun (WGS) entry which is preliminary data.</text>
</comment>
<feature type="transmembrane region" description="Helical" evidence="3">
    <location>
        <begin position="169"/>
        <end position="186"/>
    </location>
</feature>
<proteinExistence type="inferred from homology"/>
<dbReference type="InterPro" id="IPR000045">
    <property type="entry name" value="Prepilin_IV_endopep_pep"/>
</dbReference>
<gene>
    <name evidence="5" type="ORF">HNR60_003325</name>
</gene>
<dbReference type="AlphaFoldDB" id="A0A7W8DZY4"/>
<keyword evidence="5" id="KW-0378">Hydrolase</keyword>
<feature type="transmembrane region" description="Helical" evidence="3">
    <location>
        <begin position="57"/>
        <end position="76"/>
    </location>
</feature>
<dbReference type="Proteomes" id="UP000542353">
    <property type="component" value="Unassembled WGS sequence"/>
</dbReference>
<evidence type="ECO:0000256" key="3">
    <source>
        <dbReference type="SAM" id="Phobius"/>
    </source>
</evidence>
<comment type="similarity">
    <text evidence="1 2">Belongs to the peptidase A24 family.</text>
</comment>
<evidence type="ECO:0000259" key="4">
    <source>
        <dbReference type="Pfam" id="PF01478"/>
    </source>
</evidence>
<dbReference type="GO" id="GO:0005886">
    <property type="term" value="C:plasma membrane"/>
    <property type="evidence" value="ECO:0007669"/>
    <property type="project" value="TreeGrafter"/>
</dbReference>
<feature type="domain" description="Prepilin type IV endopeptidase peptidase" evidence="4">
    <location>
        <begin position="40"/>
        <end position="149"/>
    </location>
</feature>
<accession>A0A7W8DZY4</accession>
<keyword evidence="5" id="KW-0808">Transferase</keyword>
<sequence>MRPLPSIATQSAVAATLAVAGVLGSLLAAPSVEGAFGATLAAVMLAIAAIDARSRIIPNELTAITAILALVHEAWLAPDAGLHAVGAGVIRAATILLLFWLLSAGFRRLRGRDGLGFGDVKLAAVAGLFLDWFTIVLVVEAAALSAIIVHLSSGLFGRRPLTANTEIPFGLFLAPAIWLGWLYQTLI</sequence>
<dbReference type="PANTHER" id="PTHR30487:SF0">
    <property type="entry name" value="PREPILIN LEADER PEPTIDASE_N-METHYLTRANSFERASE-RELATED"/>
    <property type="match status" value="1"/>
</dbReference>
<dbReference type="EC" id="2.1.1.-" evidence="5"/>
<dbReference type="EC" id="3.4.23.43" evidence="5"/>
<evidence type="ECO:0000313" key="5">
    <source>
        <dbReference type="EMBL" id="MBB5048558.1"/>
    </source>
</evidence>
<keyword evidence="3" id="KW-1133">Transmembrane helix</keyword>
<dbReference type="GO" id="GO:0032259">
    <property type="term" value="P:methylation"/>
    <property type="evidence" value="ECO:0007669"/>
    <property type="project" value="UniProtKB-KW"/>
</dbReference>
<name>A0A7W8DZY4_9BRAD</name>
<keyword evidence="6" id="KW-1185">Reference proteome</keyword>
<dbReference type="Pfam" id="PF01478">
    <property type="entry name" value="Peptidase_A24"/>
    <property type="match status" value="1"/>
</dbReference>
<dbReference type="InterPro" id="IPR050882">
    <property type="entry name" value="Prepilin_peptidase/N-MTase"/>
</dbReference>
<dbReference type="RefSeq" id="WP_184259397.1">
    <property type="nucleotide sequence ID" value="NZ_JACHIH010000022.1"/>
</dbReference>
<evidence type="ECO:0000256" key="1">
    <source>
        <dbReference type="ARBA" id="ARBA00005801"/>
    </source>
</evidence>
<dbReference type="PANTHER" id="PTHR30487">
    <property type="entry name" value="TYPE 4 PREPILIN-LIKE PROTEINS LEADER PEPTIDE-PROCESSING ENZYME"/>
    <property type="match status" value="1"/>
</dbReference>
<organism evidence="5 6">
    <name type="scientific">Rhodopseudomonas rhenobacensis</name>
    <dbReference type="NCBI Taxonomy" id="87461"/>
    <lineage>
        <taxon>Bacteria</taxon>
        <taxon>Pseudomonadati</taxon>
        <taxon>Pseudomonadota</taxon>
        <taxon>Alphaproteobacteria</taxon>
        <taxon>Hyphomicrobiales</taxon>
        <taxon>Nitrobacteraceae</taxon>
        <taxon>Rhodopseudomonas</taxon>
    </lineage>
</organism>
<dbReference type="PRINTS" id="PR00864">
    <property type="entry name" value="PREPILNPTASE"/>
</dbReference>
<feature type="transmembrane region" description="Helical" evidence="3">
    <location>
        <begin position="122"/>
        <end position="149"/>
    </location>
</feature>
<dbReference type="GO" id="GO:0008168">
    <property type="term" value="F:methyltransferase activity"/>
    <property type="evidence" value="ECO:0007669"/>
    <property type="project" value="UniProtKB-KW"/>
</dbReference>
<keyword evidence="3" id="KW-0472">Membrane</keyword>
<feature type="transmembrane region" description="Helical" evidence="3">
    <location>
        <begin position="34"/>
        <end position="50"/>
    </location>
</feature>